<sequence length="135" mass="15667">MMKKLRFKPRATFNADLKRLDSLDRNIIDEVRSAIDLLLKAHQLPPEFDDHELTRQLAGYHEFHLRDTPSGNQPNDINDVLVVYIIDEDELILIGIRVGSHNRLFPDQNSSTKYRKKDDKQGYFHSNNAKTAPII</sequence>
<dbReference type="NCBIfam" id="TIGR02385">
    <property type="entry name" value="RelE_StbE"/>
    <property type="match status" value="1"/>
</dbReference>
<evidence type="ECO:0000256" key="1">
    <source>
        <dbReference type="ARBA" id="ARBA00022649"/>
    </source>
</evidence>
<dbReference type="AlphaFoldDB" id="A0A0R1YU15"/>
<dbReference type="PATRIC" id="fig|1423784.4.peg.740"/>
<accession>A0A0R1YU15</accession>
<evidence type="ECO:0000256" key="2">
    <source>
        <dbReference type="SAM" id="MobiDB-lite"/>
    </source>
</evidence>
<dbReference type="EMBL" id="AZGK01000014">
    <property type="protein sequence ID" value="KRM45631.1"/>
    <property type="molecule type" value="Genomic_DNA"/>
</dbReference>
<name>A0A0R1YU15_9LACO</name>
<evidence type="ECO:0000313" key="3">
    <source>
        <dbReference type="EMBL" id="KRM45631.1"/>
    </source>
</evidence>
<evidence type="ECO:0000313" key="4">
    <source>
        <dbReference type="Proteomes" id="UP000051957"/>
    </source>
</evidence>
<feature type="region of interest" description="Disordered" evidence="2">
    <location>
        <begin position="107"/>
        <end position="135"/>
    </location>
</feature>
<dbReference type="Proteomes" id="UP000051957">
    <property type="component" value="Unassembled WGS sequence"/>
</dbReference>
<feature type="compositionally biased region" description="Polar residues" evidence="2">
    <location>
        <begin position="124"/>
        <end position="135"/>
    </location>
</feature>
<dbReference type="Pfam" id="PF15738">
    <property type="entry name" value="YafQ_toxin"/>
    <property type="match status" value="1"/>
</dbReference>
<proteinExistence type="predicted"/>
<dbReference type="InterPro" id="IPR004386">
    <property type="entry name" value="Toxin_YafQ-like"/>
</dbReference>
<gene>
    <name evidence="3" type="ORF">FC51_GL000736</name>
</gene>
<keyword evidence="1" id="KW-1277">Toxin-antitoxin system</keyword>
<dbReference type="Gene3D" id="3.30.2310.20">
    <property type="entry name" value="RelE-like"/>
    <property type="match status" value="1"/>
</dbReference>
<evidence type="ECO:0008006" key="5">
    <source>
        <dbReference type="Google" id="ProtNLM"/>
    </source>
</evidence>
<dbReference type="SUPFAM" id="SSF143011">
    <property type="entry name" value="RelE-like"/>
    <property type="match status" value="1"/>
</dbReference>
<dbReference type="InterPro" id="IPR035093">
    <property type="entry name" value="RelE/ParE_toxin_dom_sf"/>
</dbReference>
<reference evidence="3 4" key="1">
    <citation type="journal article" date="2015" name="Genome Announc.">
        <title>Expanding the biotechnology potential of lactobacilli through comparative genomics of 213 strains and associated genera.</title>
        <authorList>
            <person name="Sun Z."/>
            <person name="Harris H.M."/>
            <person name="McCann A."/>
            <person name="Guo C."/>
            <person name="Argimon S."/>
            <person name="Zhang W."/>
            <person name="Yang X."/>
            <person name="Jeffery I.B."/>
            <person name="Cooney J.C."/>
            <person name="Kagawa T.F."/>
            <person name="Liu W."/>
            <person name="Song Y."/>
            <person name="Salvetti E."/>
            <person name="Wrobel A."/>
            <person name="Rasinkangas P."/>
            <person name="Parkhill J."/>
            <person name="Rea M.C."/>
            <person name="O'Sullivan O."/>
            <person name="Ritari J."/>
            <person name="Douillard F.P."/>
            <person name="Paul Ross R."/>
            <person name="Yang R."/>
            <person name="Briner A.E."/>
            <person name="Felis G.E."/>
            <person name="de Vos W.M."/>
            <person name="Barrangou R."/>
            <person name="Klaenhammer T.R."/>
            <person name="Caufield P.W."/>
            <person name="Cui Y."/>
            <person name="Zhang H."/>
            <person name="O'Toole P.W."/>
        </authorList>
    </citation>
    <scope>NUCLEOTIDE SEQUENCE [LARGE SCALE GENOMIC DNA]</scope>
    <source>
        <strain evidence="3 4">DSM 5707</strain>
    </source>
</reference>
<organism evidence="3 4">
    <name type="scientific">Lentilactobacillus parabuchneri DSM 5707 = NBRC 107865</name>
    <dbReference type="NCBI Taxonomy" id="1423784"/>
    <lineage>
        <taxon>Bacteria</taxon>
        <taxon>Bacillati</taxon>
        <taxon>Bacillota</taxon>
        <taxon>Bacilli</taxon>
        <taxon>Lactobacillales</taxon>
        <taxon>Lactobacillaceae</taxon>
        <taxon>Lentilactobacillus</taxon>
    </lineage>
</organism>
<protein>
    <recommendedName>
        <fullName evidence="5">Addiction module toxin RelE</fullName>
    </recommendedName>
</protein>
<comment type="caution">
    <text evidence="3">The sequence shown here is derived from an EMBL/GenBank/DDBJ whole genome shotgun (WGS) entry which is preliminary data.</text>
</comment>
<dbReference type="InterPro" id="IPR007712">
    <property type="entry name" value="RelE/ParE_toxin"/>
</dbReference>